<feature type="compositionally biased region" description="Polar residues" evidence="7">
    <location>
        <begin position="15"/>
        <end position="31"/>
    </location>
</feature>
<evidence type="ECO:0000256" key="7">
    <source>
        <dbReference type="SAM" id="MobiDB-lite"/>
    </source>
</evidence>
<keyword evidence="5 8" id="KW-1133">Transmembrane helix</keyword>
<keyword evidence="3 8" id="KW-0812">Transmembrane</keyword>
<feature type="compositionally biased region" description="Basic and acidic residues" evidence="7">
    <location>
        <begin position="32"/>
        <end position="41"/>
    </location>
</feature>
<feature type="transmembrane region" description="Helical" evidence="8">
    <location>
        <begin position="462"/>
        <end position="485"/>
    </location>
</feature>
<dbReference type="EMBL" id="HBKN01050192">
    <property type="protein sequence ID" value="CAE2340987.1"/>
    <property type="molecule type" value="Transcribed_RNA"/>
</dbReference>
<comment type="subcellular location">
    <subcellularLocation>
        <location evidence="1">Membrane</location>
        <topology evidence="1">Multi-pass membrane protein</topology>
    </subcellularLocation>
</comment>
<feature type="transmembrane region" description="Helical" evidence="8">
    <location>
        <begin position="434"/>
        <end position="456"/>
    </location>
</feature>
<feature type="transmembrane region" description="Helical" evidence="8">
    <location>
        <begin position="497"/>
        <end position="520"/>
    </location>
</feature>
<dbReference type="PANTHER" id="PTHR22950">
    <property type="entry name" value="AMINO ACID TRANSPORTER"/>
    <property type="match status" value="1"/>
</dbReference>
<evidence type="ECO:0000256" key="4">
    <source>
        <dbReference type="ARBA" id="ARBA00022970"/>
    </source>
</evidence>
<keyword evidence="2" id="KW-0813">Transport</keyword>
<reference evidence="10" key="1">
    <citation type="submission" date="2021-01" db="EMBL/GenBank/DDBJ databases">
        <authorList>
            <person name="Corre E."/>
            <person name="Pelletier E."/>
            <person name="Niang G."/>
            <person name="Scheremetjew M."/>
            <person name="Finn R."/>
            <person name="Kale V."/>
            <person name="Holt S."/>
            <person name="Cochrane G."/>
            <person name="Meng A."/>
            <person name="Brown T."/>
            <person name="Cohen L."/>
        </authorList>
    </citation>
    <scope>NUCLEOTIDE SEQUENCE</scope>
    <source>
        <strain evidence="10">CCMP 2712</strain>
    </source>
</reference>
<evidence type="ECO:0000259" key="9">
    <source>
        <dbReference type="Pfam" id="PF01490"/>
    </source>
</evidence>
<feature type="transmembrane region" description="Helical" evidence="8">
    <location>
        <begin position="356"/>
        <end position="377"/>
    </location>
</feature>
<evidence type="ECO:0000256" key="3">
    <source>
        <dbReference type="ARBA" id="ARBA00022692"/>
    </source>
</evidence>
<organism evidence="10">
    <name type="scientific">Guillardia theta</name>
    <name type="common">Cryptophyte</name>
    <name type="synonym">Cryptomonas phi</name>
    <dbReference type="NCBI Taxonomy" id="55529"/>
    <lineage>
        <taxon>Eukaryota</taxon>
        <taxon>Cryptophyceae</taxon>
        <taxon>Pyrenomonadales</taxon>
        <taxon>Geminigeraceae</taxon>
        <taxon>Guillardia</taxon>
    </lineage>
</organism>
<dbReference type="GO" id="GO:0015179">
    <property type="term" value="F:L-amino acid transmembrane transporter activity"/>
    <property type="evidence" value="ECO:0007669"/>
    <property type="project" value="TreeGrafter"/>
</dbReference>
<feature type="transmembrane region" description="Helical" evidence="8">
    <location>
        <begin position="239"/>
        <end position="256"/>
    </location>
</feature>
<feature type="transmembrane region" description="Helical" evidence="8">
    <location>
        <begin position="263"/>
        <end position="286"/>
    </location>
</feature>
<keyword evidence="4" id="KW-0029">Amino-acid transport</keyword>
<name>A0A7S4PPD0_GUITH</name>
<evidence type="ECO:0000256" key="5">
    <source>
        <dbReference type="ARBA" id="ARBA00022989"/>
    </source>
</evidence>
<dbReference type="AlphaFoldDB" id="A0A7S4PPD0"/>
<dbReference type="PANTHER" id="PTHR22950:SF692">
    <property type="entry name" value="TRANSMEMBRANE AMINO ACID TRANSPORTER FAMILY PROTEIN"/>
    <property type="match status" value="1"/>
</dbReference>
<feature type="transmembrane region" description="Helical" evidence="8">
    <location>
        <begin position="397"/>
        <end position="427"/>
    </location>
</feature>
<proteinExistence type="predicted"/>
<evidence type="ECO:0000256" key="1">
    <source>
        <dbReference type="ARBA" id="ARBA00004141"/>
    </source>
</evidence>
<dbReference type="GO" id="GO:0005774">
    <property type="term" value="C:vacuolar membrane"/>
    <property type="evidence" value="ECO:0007669"/>
    <property type="project" value="TreeGrafter"/>
</dbReference>
<evidence type="ECO:0000256" key="8">
    <source>
        <dbReference type="SAM" id="Phobius"/>
    </source>
</evidence>
<feature type="domain" description="Amino acid transporter transmembrane" evidence="9">
    <location>
        <begin position="111"/>
        <end position="519"/>
    </location>
</feature>
<dbReference type="Pfam" id="PF01490">
    <property type="entry name" value="Aa_trans"/>
    <property type="match status" value="1"/>
</dbReference>
<feature type="region of interest" description="Disordered" evidence="7">
    <location>
        <begin position="1"/>
        <end position="45"/>
    </location>
</feature>
<feature type="transmembrane region" description="Helical" evidence="8">
    <location>
        <begin position="141"/>
        <end position="162"/>
    </location>
</feature>
<protein>
    <recommendedName>
        <fullName evidence="9">Amino acid transporter transmembrane domain-containing protein</fullName>
    </recommendedName>
</protein>
<feature type="transmembrane region" description="Helical" evidence="8">
    <location>
        <begin position="317"/>
        <end position="335"/>
    </location>
</feature>
<gene>
    <name evidence="10" type="ORF">GTHE00462_LOCUS39179</name>
</gene>
<dbReference type="InterPro" id="IPR013057">
    <property type="entry name" value="AA_transpt_TM"/>
</dbReference>
<sequence>MSADPMEEQRARSLSHASAQPPILSTSLTSQEARETGEHSSRSNSLMLMRESSGSHMKNIGLKSLEDFDVAQRGLGQYAAETESLLSDHDIMGGSGRSSARISATGEVALSSFGQTVFNALNLLMGVGLLSLPYAMRLAGWFGMVILLIFSLFTCYTAKLLGRLQEYTPKSKLREGPGAYTIYGFHDMGYVVFGNWGKLFISILFIAETFGYCCVYLIIEGENLHHQFANVAVFQDWARQDFMVLSAVLFLPTVLLRNLSWLSYFSALGVFSSIMLLVGVAITGLWESIPPNQKYCSAPCTGSLIRPSPTDDIHLDSLTKVIGLIMVGFAGHAVFPTLRNDMIDKKQYTKMVDVSYVAVTVTYAGMAAVGYVMFGVAAQSEITLNLSNDNWVSRMVVWIVVVNPVTKFALDMAPIALGLEAFFAAYFKIPQGGFHFLLSIVVRTFLVALALTIVIAAPNFAVVLGVMGSLCAFTISVTFPCWCYVKLFWNEISWFERIINVAGTMVGVVCAIIGTVASMMHPGSEA</sequence>
<feature type="transmembrane region" description="Helical" evidence="8">
    <location>
        <begin position="199"/>
        <end position="219"/>
    </location>
</feature>
<feature type="transmembrane region" description="Helical" evidence="8">
    <location>
        <begin position="117"/>
        <end position="135"/>
    </location>
</feature>
<accession>A0A7S4PPD0</accession>
<keyword evidence="6 8" id="KW-0472">Membrane</keyword>
<evidence type="ECO:0000313" key="10">
    <source>
        <dbReference type="EMBL" id="CAE2340987.1"/>
    </source>
</evidence>
<evidence type="ECO:0000256" key="6">
    <source>
        <dbReference type="ARBA" id="ARBA00023136"/>
    </source>
</evidence>
<evidence type="ECO:0000256" key="2">
    <source>
        <dbReference type="ARBA" id="ARBA00022448"/>
    </source>
</evidence>